<protein>
    <submittedName>
        <fullName evidence="2">Uncharacterized protein</fullName>
    </submittedName>
</protein>
<dbReference type="EMBL" id="JAGGKS010000008">
    <property type="protein sequence ID" value="MBP1926714.1"/>
    <property type="molecule type" value="Genomic_DNA"/>
</dbReference>
<name>A0ABS4GG90_9FIRM</name>
<evidence type="ECO:0000313" key="2">
    <source>
        <dbReference type="EMBL" id="MBP1926714.1"/>
    </source>
</evidence>
<evidence type="ECO:0000313" key="3">
    <source>
        <dbReference type="Proteomes" id="UP001519342"/>
    </source>
</evidence>
<keyword evidence="1" id="KW-0175">Coiled coil</keyword>
<accession>A0ABS4GG90</accession>
<comment type="caution">
    <text evidence="2">The sequence shown here is derived from an EMBL/GenBank/DDBJ whole genome shotgun (WGS) entry which is preliminary data.</text>
</comment>
<sequence length="462" mass="53709">MTYQDEVNNTVVGNKKIQSNNILGIYDKATNSFISIEVNEGSNIEIAQGKKSILDACKKLREYEDLNKIEEDKRLTNVFALDKNIIVKAKGVSDKQIFDELDKYNSEVALKENQVKILENNLDKYKKLYDYEFSYKIPSSETLTQWFGDYSNYEPKLGVTEKQINSRLAYFDKVSELITNLIKNDKLIDKFMIIINTKGIEEAYIDDESHKGVTEGAVQFLSRQEQIEKIMSTLITFKDPVIVNSKEELEKLQAEFREAHGEKSHRSEEKEAVRDKKAELLKLMEGQNTRGYIRISHEDYYDVKELIEEMDMPFIAKESGIKVGMNIIVPTDRIQELKNMLLETNKEILQQVEGNIDWNKIKKIQDIRGYGNVNIESLRDFQNMNKDAFKYIAFEKDGKYSVYMEPNCSVIIKGDKLEKKEKNKTSDKKTLKDVNKMKNDYKKSKEEVVTMVNKKNNSRGER</sequence>
<organism evidence="2 3">
    <name type="scientific">Sedimentibacter acidaminivorans</name>
    <dbReference type="NCBI Taxonomy" id="913099"/>
    <lineage>
        <taxon>Bacteria</taxon>
        <taxon>Bacillati</taxon>
        <taxon>Bacillota</taxon>
        <taxon>Tissierellia</taxon>
        <taxon>Sedimentibacter</taxon>
    </lineage>
</organism>
<feature type="coiled-coil region" evidence="1">
    <location>
        <begin position="101"/>
        <end position="128"/>
    </location>
</feature>
<keyword evidence="3" id="KW-1185">Reference proteome</keyword>
<dbReference type="RefSeq" id="WP_209512445.1">
    <property type="nucleotide sequence ID" value="NZ_JAGGKS010000008.1"/>
</dbReference>
<gene>
    <name evidence="2" type="ORF">J2Z76_002584</name>
</gene>
<proteinExistence type="predicted"/>
<dbReference type="Proteomes" id="UP001519342">
    <property type="component" value="Unassembled WGS sequence"/>
</dbReference>
<evidence type="ECO:0000256" key="1">
    <source>
        <dbReference type="SAM" id="Coils"/>
    </source>
</evidence>
<reference evidence="2 3" key="1">
    <citation type="submission" date="2021-03" db="EMBL/GenBank/DDBJ databases">
        <title>Genomic Encyclopedia of Type Strains, Phase IV (KMG-IV): sequencing the most valuable type-strain genomes for metagenomic binning, comparative biology and taxonomic classification.</title>
        <authorList>
            <person name="Goeker M."/>
        </authorList>
    </citation>
    <scope>NUCLEOTIDE SEQUENCE [LARGE SCALE GENOMIC DNA]</scope>
    <source>
        <strain evidence="2 3">DSM 24004</strain>
    </source>
</reference>